<proteinExistence type="predicted"/>
<protein>
    <submittedName>
        <fullName evidence="1">Uncharacterized protein</fullName>
    </submittedName>
</protein>
<dbReference type="EMBL" id="JWIR02000043">
    <property type="protein sequence ID" value="KKB39097.1"/>
    <property type="molecule type" value="Genomic_DNA"/>
</dbReference>
<sequence length="38" mass="4151">MFFNNVKKLLSFESSFFDDLAVILVAGKKTAVQSGKIG</sequence>
<gene>
    <name evidence="1" type="ORF">QY95_02537</name>
</gene>
<evidence type="ECO:0000313" key="2">
    <source>
        <dbReference type="Proteomes" id="UP000031563"/>
    </source>
</evidence>
<keyword evidence="2" id="KW-1185">Reference proteome</keyword>
<evidence type="ECO:0000313" key="1">
    <source>
        <dbReference type="EMBL" id="KKB39097.1"/>
    </source>
</evidence>
<accession>A0A0F5HI40</accession>
<dbReference type="STRING" id="1221996.QY95_02537"/>
<dbReference type="Proteomes" id="UP000031563">
    <property type="component" value="Unassembled WGS sequence"/>
</dbReference>
<comment type="caution">
    <text evidence="1">The sequence shown here is derived from an EMBL/GenBank/DDBJ whole genome shotgun (WGS) entry which is preliminary data.</text>
</comment>
<accession>A0A0F5I1U3</accession>
<dbReference type="AlphaFoldDB" id="A0A0F5HI40"/>
<name>A0A0F5HI40_BACTR</name>
<organism evidence="1 2">
    <name type="scientific">Bacillus thermotolerans</name>
    <name type="common">Quasibacillus thermotolerans</name>
    <dbReference type="NCBI Taxonomy" id="1221996"/>
    <lineage>
        <taxon>Bacteria</taxon>
        <taxon>Bacillati</taxon>
        <taxon>Bacillota</taxon>
        <taxon>Bacilli</taxon>
        <taxon>Bacillales</taxon>
        <taxon>Bacillaceae</taxon>
        <taxon>Bacillus</taxon>
    </lineage>
</organism>
<reference evidence="1" key="1">
    <citation type="submission" date="2015-02" db="EMBL/GenBank/DDBJ databases">
        <title>Genome Assembly of Bacillaceae bacterium MTCC 8252.</title>
        <authorList>
            <person name="Verma A."/>
            <person name="Khatri I."/>
            <person name="Mual P."/>
            <person name="Subramanian S."/>
            <person name="Krishnamurthi S."/>
        </authorList>
    </citation>
    <scope>NUCLEOTIDE SEQUENCE [LARGE SCALE GENOMIC DNA]</scope>
    <source>
        <strain evidence="1">MTCC 8252</strain>
    </source>
</reference>